<dbReference type="OrthoDB" id="2102561at2759"/>
<dbReference type="Proteomes" id="UP000077315">
    <property type="component" value="Unassembled WGS sequence"/>
</dbReference>
<dbReference type="InParanoid" id="A0A167K090"/>
<reference evidence="2" key="1">
    <citation type="submission" date="2015-06" db="EMBL/GenBank/DDBJ databases">
        <title>Expansion of signal transduction pathways in fungi by whole-genome duplication.</title>
        <authorList>
            <consortium name="DOE Joint Genome Institute"/>
            <person name="Corrochano L.M."/>
            <person name="Kuo A."/>
            <person name="Marcet-Houben M."/>
            <person name="Polaino S."/>
            <person name="Salamov A."/>
            <person name="Villalobos J.M."/>
            <person name="Alvarez M.I."/>
            <person name="Avalos J."/>
            <person name="Benito E.P."/>
            <person name="Benoit I."/>
            <person name="Burger G."/>
            <person name="Camino L.P."/>
            <person name="Canovas D."/>
            <person name="Cerda-Olmedo E."/>
            <person name="Cheng J.-F."/>
            <person name="Dominguez A."/>
            <person name="Elias M."/>
            <person name="Eslava A.P."/>
            <person name="Glaser F."/>
            <person name="Grimwood J."/>
            <person name="Gutierrez G."/>
            <person name="Heitman J."/>
            <person name="Henrissat B."/>
            <person name="Iturriaga E.A."/>
            <person name="Lang B.F."/>
            <person name="Lavin J.L."/>
            <person name="Lee S."/>
            <person name="Li W."/>
            <person name="Lindquist E."/>
            <person name="Lopez-Garcia S."/>
            <person name="Luque E.M."/>
            <person name="Marcos A.T."/>
            <person name="Martin J."/>
            <person name="McCluskey K."/>
            <person name="Medina H.R."/>
            <person name="Miralles-Duran A."/>
            <person name="Miyazaki A."/>
            <person name="Munoz-Torres E."/>
            <person name="Oguiza J.A."/>
            <person name="Ohm R."/>
            <person name="Olmedo M."/>
            <person name="Orejas M."/>
            <person name="Ortiz-Castellanos L."/>
            <person name="Pisabarro A.G."/>
            <person name="Rodriguez-Romero J."/>
            <person name="Ruiz-Herrera J."/>
            <person name="Ruiz-Vazquez R."/>
            <person name="Sanz C."/>
            <person name="Schackwitz W."/>
            <person name="Schmutz J."/>
            <person name="Shahriari M."/>
            <person name="Shelest E."/>
            <person name="Silva-Franco F."/>
            <person name="Soanes D."/>
            <person name="Syed K."/>
            <person name="Tagua V.G."/>
            <person name="Talbot N.J."/>
            <person name="Thon M."/>
            <person name="De vries R.P."/>
            <person name="Wiebenga A."/>
            <person name="Yadav J.S."/>
            <person name="Braun E.L."/>
            <person name="Baker S."/>
            <person name="Garre V."/>
            <person name="Horwitz B."/>
            <person name="Torres-Martinez S."/>
            <person name="Idnurm A."/>
            <person name="Herrera-Estrella A."/>
            <person name="Gabaldon T."/>
            <person name="Grigoriev I.V."/>
        </authorList>
    </citation>
    <scope>NUCLEOTIDE SEQUENCE [LARGE SCALE GENOMIC DNA]</scope>
    <source>
        <strain evidence="2">NRRL 1555(-)</strain>
    </source>
</reference>
<evidence type="ECO:0000313" key="2">
    <source>
        <dbReference type="Proteomes" id="UP000077315"/>
    </source>
</evidence>
<protein>
    <submittedName>
        <fullName evidence="1">Uncharacterized protein</fullName>
    </submittedName>
</protein>
<sequence>MCQQRFYIKIGTIQIPDNGQLSVKESKSRYFLINETRLIALHANQYKHLSACNQSQLCMSTINGSELSKPMVPSVIAIFGANQALAEALAYEYSRNNSSLILVGYRQEYSAYHFGINQLDRIAQKCHALGSPSVMTQIVDITDKEAVSDFFKSKLSQWSVDLVILDVVDGSYLSADLLHRQKVLPTKIMYDALCVVNLMFSSVKEHGKGAQISDFVSYVGSLHCCDVYSTIMANYACDIRTIGKIHDFHFNAILAGDISGNTPLWTPLLSWFYPTLEAFSTKVKVGIECDNPIIAVPSSQYALLFIFSCLPLYVRQLLSKALYRTLIQVASMH</sequence>
<dbReference type="SUPFAM" id="SSF51735">
    <property type="entry name" value="NAD(P)-binding Rossmann-fold domains"/>
    <property type="match status" value="1"/>
</dbReference>
<name>A0A167K090_PHYB8</name>
<proteinExistence type="predicted"/>
<organism evidence="1 2">
    <name type="scientific">Phycomyces blakesleeanus (strain ATCC 8743b / DSM 1359 / FGSC 10004 / NBRC 33097 / NRRL 1555)</name>
    <dbReference type="NCBI Taxonomy" id="763407"/>
    <lineage>
        <taxon>Eukaryota</taxon>
        <taxon>Fungi</taxon>
        <taxon>Fungi incertae sedis</taxon>
        <taxon>Mucoromycota</taxon>
        <taxon>Mucoromycotina</taxon>
        <taxon>Mucoromycetes</taxon>
        <taxon>Mucorales</taxon>
        <taxon>Phycomycetaceae</taxon>
        <taxon>Phycomyces</taxon>
    </lineage>
</organism>
<dbReference type="RefSeq" id="XP_018285049.1">
    <property type="nucleotide sequence ID" value="XM_018437322.1"/>
</dbReference>
<gene>
    <name evidence="1" type="ORF">PHYBLDRAFT_174715</name>
</gene>
<dbReference type="EMBL" id="KV441026">
    <property type="protein sequence ID" value="OAD67009.1"/>
    <property type="molecule type" value="Genomic_DNA"/>
</dbReference>
<keyword evidence="2" id="KW-1185">Reference proteome</keyword>
<evidence type="ECO:0000313" key="1">
    <source>
        <dbReference type="EMBL" id="OAD67009.1"/>
    </source>
</evidence>
<dbReference type="GeneID" id="28998228"/>
<dbReference type="AlphaFoldDB" id="A0A167K090"/>
<dbReference type="InterPro" id="IPR036291">
    <property type="entry name" value="NAD(P)-bd_dom_sf"/>
</dbReference>
<accession>A0A167K090</accession>
<dbReference type="Gene3D" id="3.40.50.720">
    <property type="entry name" value="NAD(P)-binding Rossmann-like Domain"/>
    <property type="match status" value="1"/>
</dbReference>
<dbReference type="VEuPathDB" id="FungiDB:PHYBLDRAFT_174715"/>